<reference evidence="2" key="1">
    <citation type="submission" date="2013-07" db="EMBL/GenBank/DDBJ databases">
        <title>The genome of an arbuscular mycorrhizal fungus provides insights into the evolution of the oldest plant symbiosis.</title>
        <authorList>
            <consortium name="DOE Joint Genome Institute"/>
            <person name="Tisserant E."/>
            <person name="Malbreil M."/>
            <person name="Kuo A."/>
            <person name="Kohler A."/>
            <person name="Symeonidi A."/>
            <person name="Balestrini R."/>
            <person name="Charron P."/>
            <person name="Duensing N."/>
            <person name="Frei-dit-Frey N."/>
            <person name="Gianinazzi-Pearson V."/>
            <person name="Gilbert B."/>
            <person name="Handa Y."/>
            <person name="Hijri M."/>
            <person name="Kaul R."/>
            <person name="Kawaguchi M."/>
            <person name="Krajinski F."/>
            <person name="Lammers P."/>
            <person name="Lapierre D."/>
            <person name="Masclaux F.G."/>
            <person name="Murat C."/>
            <person name="Morin E."/>
            <person name="Ndikumana S."/>
            <person name="Pagni M."/>
            <person name="Petitpierre D."/>
            <person name="Requena N."/>
            <person name="Rosikiewicz P."/>
            <person name="Riley R."/>
            <person name="Saito K."/>
            <person name="San Clemente H."/>
            <person name="Shapiro H."/>
            <person name="van Tuinen D."/>
            <person name="Becard G."/>
            <person name="Bonfante P."/>
            <person name="Paszkowski U."/>
            <person name="Shachar-Hill Y."/>
            <person name="Young J.P."/>
            <person name="Sanders I.R."/>
            <person name="Henrissat B."/>
            <person name="Rensing S.A."/>
            <person name="Grigoriev I.V."/>
            <person name="Corradi N."/>
            <person name="Roux C."/>
            <person name="Martin F."/>
        </authorList>
    </citation>
    <scope>NUCLEOTIDE SEQUENCE</scope>
    <source>
        <strain evidence="2">DAOM 197198</strain>
    </source>
</reference>
<accession>U9T381</accession>
<evidence type="ECO:0000256" key="1">
    <source>
        <dbReference type="SAM" id="MobiDB-lite"/>
    </source>
</evidence>
<gene>
    <name evidence="2" type="ORF">GLOINDRAFT_11179</name>
</gene>
<proteinExistence type="predicted"/>
<dbReference type="AlphaFoldDB" id="U9T381"/>
<feature type="region of interest" description="Disordered" evidence="1">
    <location>
        <begin position="1"/>
        <end position="28"/>
    </location>
</feature>
<name>U9T381_RHIID</name>
<protein>
    <submittedName>
        <fullName evidence="2">Uncharacterized protein</fullName>
    </submittedName>
</protein>
<dbReference type="EMBL" id="KI299292">
    <property type="protein sequence ID" value="ERZ97820.1"/>
    <property type="molecule type" value="Genomic_DNA"/>
</dbReference>
<organism evidence="2">
    <name type="scientific">Rhizophagus irregularis (strain DAOM 181602 / DAOM 197198 / MUCL 43194)</name>
    <name type="common">Arbuscular mycorrhizal fungus</name>
    <name type="synonym">Glomus intraradices</name>
    <dbReference type="NCBI Taxonomy" id="747089"/>
    <lineage>
        <taxon>Eukaryota</taxon>
        <taxon>Fungi</taxon>
        <taxon>Fungi incertae sedis</taxon>
        <taxon>Mucoromycota</taxon>
        <taxon>Glomeromycotina</taxon>
        <taxon>Glomeromycetes</taxon>
        <taxon>Glomerales</taxon>
        <taxon>Glomeraceae</taxon>
        <taxon>Rhizophagus</taxon>
    </lineage>
</organism>
<evidence type="ECO:0000313" key="2">
    <source>
        <dbReference type="EMBL" id="ERZ97820.1"/>
    </source>
</evidence>
<dbReference type="HOGENOM" id="CLU_121565_0_0_1"/>
<sequence length="190" mass="22045">MTQNSSTEYSEYHDANNFNDPPYENESVTLLTHPPLTQRNVSQQNNNFSMHQNLQIFSNSINAFEENISRQLEQVNELKRLLNQIRQFIIAQQPSPPPQQTSMPHRIYRNHAPRPHPYLNERLVSSRTPTIRYGAPTYRHTTEQLSSPDALHCQQTNVLAETTSSDIQDYEFWPLSLKSTTKMKTCSLNT</sequence>
<dbReference type="VEuPathDB" id="FungiDB:RhiirFUN_012671"/>